<evidence type="ECO:0000313" key="5">
    <source>
        <dbReference type="EMBL" id="KAE8264619.1"/>
    </source>
</evidence>
<keyword evidence="6" id="KW-1185">Reference proteome</keyword>
<evidence type="ECO:0000256" key="2">
    <source>
        <dbReference type="ARBA" id="ARBA00023136"/>
    </source>
</evidence>
<feature type="non-terminal residue" evidence="5">
    <location>
        <position position="1"/>
    </location>
</feature>
<name>A0A8X7N4I2_9BASI</name>
<dbReference type="Pfam" id="PF19055">
    <property type="entry name" value="ABC2_membrane_7"/>
    <property type="match status" value="1"/>
</dbReference>
<dbReference type="EMBL" id="LWDG02000517">
    <property type="protein sequence ID" value="KAE8264619.1"/>
    <property type="molecule type" value="Genomic_DNA"/>
</dbReference>
<dbReference type="AlphaFoldDB" id="A0A8X7N4I2"/>
<dbReference type="GO" id="GO:0140359">
    <property type="term" value="F:ABC-type transporter activity"/>
    <property type="evidence" value="ECO:0007669"/>
    <property type="project" value="InterPro"/>
</dbReference>
<gene>
    <name evidence="5" type="ORF">A4X09_0g6913</name>
</gene>
<feature type="domain" description="ABC transporter family G" evidence="4">
    <location>
        <begin position="20"/>
        <end position="60"/>
    </location>
</feature>
<evidence type="ECO:0000256" key="3">
    <source>
        <dbReference type="SAM" id="MobiDB-lite"/>
    </source>
</evidence>
<evidence type="ECO:0000259" key="4">
    <source>
        <dbReference type="Pfam" id="PF19055"/>
    </source>
</evidence>
<keyword evidence="1" id="KW-0813">Transport</keyword>
<protein>
    <recommendedName>
        <fullName evidence="4">ABC transporter family G domain-containing protein</fullName>
    </recommendedName>
</protein>
<dbReference type="InterPro" id="IPR027417">
    <property type="entry name" value="P-loop_NTPase"/>
</dbReference>
<feature type="region of interest" description="Disordered" evidence="3">
    <location>
        <begin position="167"/>
        <end position="192"/>
    </location>
</feature>
<dbReference type="Gene3D" id="3.40.50.300">
    <property type="entry name" value="P-loop containing nucleotide triphosphate hydrolases"/>
    <property type="match status" value="1"/>
</dbReference>
<proteinExistence type="predicted"/>
<organism evidence="5 6">
    <name type="scientific">Tilletia walkeri</name>
    <dbReference type="NCBI Taxonomy" id="117179"/>
    <lineage>
        <taxon>Eukaryota</taxon>
        <taxon>Fungi</taxon>
        <taxon>Dikarya</taxon>
        <taxon>Basidiomycota</taxon>
        <taxon>Ustilaginomycotina</taxon>
        <taxon>Exobasidiomycetes</taxon>
        <taxon>Tilletiales</taxon>
        <taxon>Tilletiaceae</taxon>
        <taxon>Tilletia</taxon>
    </lineage>
</organism>
<reference evidence="5" key="2">
    <citation type="journal article" date="2019" name="IMA Fungus">
        <title>Genome sequencing and comparison of five Tilletia species to identify candidate genes for the detection of regulated species infecting wheat.</title>
        <authorList>
            <person name="Nguyen H.D.T."/>
            <person name="Sultana T."/>
            <person name="Kesanakurti P."/>
            <person name="Hambleton S."/>
        </authorList>
    </citation>
    <scope>NUCLEOTIDE SEQUENCE</scope>
    <source>
        <strain evidence="5">DAOMC 236422</strain>
    </source>
</reference>
<sequence length="192" mass="21100">VVRFLKKLAAAGQAILCTTHQPNSLLFKNFDRLLLLQRGGQVVYFGPVAEFMLDAIGAGLHKRVGSRDWADIYKDSELYQDNLCRIGAIKQECADKPLELDNADKDYATPCMISSVSSSFDRSSPLGLNLNANSPVSSSMPPSRFFLQPDSSLSAVQYASTVSSASYARHRSRAHPGSNRTSLHHGSWRLQP</sequence>
<evidence type="ECO:0000256" key="1">
    <source>
        <dbReference type="ARBA" id="ARBA00022448"/>
    </source>
</evidence>
<evidence type="ECO:0000313" key="6">
    <source>
        <dbReference type="Proteomes" id="UP000078113"/>
    </source>
</evidence>
<dbReference type="Proteomes" id="UP000078113">
    <property type="component" value="Unassembled WGS sequence"/>
</dbReference>
<dbReference type="InterPro" id="IPR043926">
    <property type="entry name" value="ABCG_dom"/>
</dbReference>
<dbReference type="PANTHER" id="PTHR19241">
    <property type="entry name" value="ATP-BINDING CASSETTE TRANSPORTER"/>
    <property type="match status" value="1"/>
</dbReference>
<comment type="caution">
    <text evidence="5">The sequence shown here is derived from an EMBL/GenBank/DDBJ whole genome shotgun (WGS) entry which is preliminary data.</text>
</comment>
<feature type="compositionally biased region" description="Basic residues" evidence="3">
    <location>
        <begin position="182"/>
        <end position="192"/>
    </location>
</feature>
<keyword evidence="2" id="KW-0472">Membrane</keyword>
<accession>A0A8X7N4I2</accession>
<reference evidence="5" key="1">
    <citation type="submission" date="2016-04" db="EMBL/GenBank/DDBJ databases">
        <authorList>
            <person name="Nguyen H.D."/>
            <person name="Samba Siva P."/>
            <person name="Cullis J."/>
            <person name="Levesque C.A."/>
            <person name="Hambleton S."/>
        </authorList>
    </citation>
    <scope>NUCLEOTIDE SEQUENCE</scope>
    <source>
        <strain evidence="5">DAOMC 236422</strain>
    </source>
</reference>